<dbReference type="InterPro" id="IPR005368">
    <property type="entry name" value="UPF0175"/>
</dbReference>
<reference evidence="1" key="1">
    <citation type="submission" date="2020-10" db="EMBL/GenBank/DDBJ databases">
        <authorList>
            <person name="Castelo-Branco R."/>
            <person name="Eusebio N."/>
            <person name="Adriana R."/>
            <person name="Vieira A."/>
            <person name="Brugerolle De Fraissinette N."/>
            <person name="Rezende De Castro R."/>
            <person name="Schneider M.P."/>
            <person name="Vasconcelos V."/>
            <person name="Leao P.N."/>
        </authorList>
    </citation>
    <scope>NUCLEOTIDE SEQUENCE</scope>
    <source>
        <strain evidence="1">LEGE 11479</strain>
    </source>
</reference>
<dbReference type="Proteomes" id="UP000615026">
    <property type="component" value="Unassembled WGS sequence"/>
</dbReference>
<organism evidence="1 2">
    <name type="scientific">Leptolyngbya cf. ectocarpi LEGE 11479</name>
    <dbReference type="NCBI Taxonomy" id="1828722"/>
    <lineage>
        <taxon>Bacteria</taxon>
        <taxon>Bacillati</taxon>
        <taxon>Cyanobacteriota</taxon>
        <taxon>Cyanophyceae</taxon>
        <taxon>Leptolyngbyales</taxon>
        <taxon>Leptolyngbyaceae</taxon>
        <taxon>Leptolyngbya group</taxon>
        <taxon>Leptolyngbya</taxon>
    </lineage>
</organism>
<sequence length="85" mass="9831">MNIQLAIPDEFADALTLKWGSVEKKLLEFAVIEAYREGIIGLVKVAELLNMESRWEAEEFLVERGIDIPYDMEDFEQDLATLQRL</sequence>
<protein>
    <submittedName>
        <fullName evidence="1">UPF0175 family protein</fullName>
    </submittedName>
</protein>
<dbReference type="Pfam" id="PF03683">
    <property type="entry name" value="UPF0175"/>
    <property type="match status" value="1"/>
</dbReference>
<dbReference type="AlphaFoldDB" id="A0A928X3Y0"/>
<accession>A0A928X3Y0</accession>
<proteinExistence type="predicted"/>
<gene>
    <name evidence="1" type="ORF">IQ260_08275</name>
</gene>
<comment type="caution">
    <text evidence="1">The sequence shown here is derived from an EMBL/GenBank/DDBJ whole genome shotgun (WGS) entry which is preliminary data.</text>
</comment>
<keyword evidence="2" id="KW-1185">Reference proteome</keyword>
<evidence type="ECO:0000313" key="1">
    <source>
        <dbReference type="EMBL" id="MBE9066648.1"/>
    </source>
</evidence>
<dbReference type="EMBL" id="JADEXP010000052">
    <property type="protein sequence ID" value="MBE9066648.1"/>
    <property type="molecule type" value="Genomic_DNA"/>
</dbReference>
<evidence type="ECO:0000313" key="2">
    <source>
        <dbReference type="Proteomes" id="UP000615026"/>
    </source>
</evidence>
<name>A0A928X3Y0_LEPEC</name>
<dbReference type="RefSeq" id="WP_193992558.1">
    <property type="nucleotide sequence ID" value="NZ_JADEXP010000052.1"/>
</dbReference>